<accession>A0A1F7INF2</accession>
<evidence type="ECO:0000313" key="3">
    <source>
        <dbReference type="Proteomes" id="UP000178040"/>
    </source>
</evidence>
<gene>
    <name evidence="2" type="ORF">A3B40_00095</name>
</gene>
<dbReference type="AlphaFoldDB" id="A0A1F7INF2"/>
<comment type="caution">
    <text evidence="2">The sequence shown here is derived from an EMBL/GenBank/DDBJ whole genome shotgun (WGS) entry which is preliminary data.</text>
</comment>
<organism evidence="2 3">
    <name type="scientific">Candidatus Roizmanbacteria bacterium RIFCSPLOWO2_01_FULL_37_16</name>
    <dbReference type="NCBI Taxonomy" id="1802058"/>
    <lineage>
        <taxon>Bacteria</taxon>
        <taxon>Candidatus Roizmaniibacteriota</taxon>
    </lineage>
</organism>
<evidence type="ECO:0000313" key="2">
    <source>
        <dbReference type="EMBL" id="OGK44916.1"/>
    </source>
</evidence>
<keyword evidence="1" id="KW-0812">Transmembrane</keyword>
<feature type="transmembrane region" description="Helical" evidence="1">
    <location>
        <begin position="6"/>
        <end position="24"/>
    </location>
</feature>
<name>A0A1F7INF2_9BACT</name>
<dbReference type="Proteomes" id="UP000178040">
    <property type="component" value="Unassembled WGS sequence"/>
</dbReference>
<keyword evidence="1" id="KW-1133">Transmembrane helix</keyword>
<proteinExistence type="predicted"/>
<protein>
    <submittedName>
        <fullName evidence="2">Uncharacterized protein</fullName>
    </submittedName>
</protein>
<reference evidence="2 3" key="1">
    <citation type="journal article" date="2016" name="Nat. Commun.">
        <title>Thousands of microbial genomes shed light on interconnected biogeochemical processes in an aquifer system.</title>
        <authorList>
            <person name="Anantharaman K."/>
            <person name="Brown C.T."/>
            <person name="Hug L.A."/>
            <person name="Sharon I."/>
            <person name="Castelle C.J."/>
            <person name="Probst A.J."/>
            <person name="Thomas B.C."/>
            <person name="Singh A."/>
            <person name="Wilkins M.J."/>
            <person name="Karaoz U."/>
            <person name="Brodie E.L."/>
            <person name="Williams K.H."/>
            <person name="Hubbard S.S."/>
            <person name="Banfield J.F."/>
        </authorList>
    </citation>
    <scope>NUCLEOTIDE SEQUENCE [LARGE SCALE GENOMIC DNA]</scope>
</reference>
<sequence length="192" mass="21420">MTKLRILLGANLLLLLVIGAFYLGPRFKSRPGNQICIQEAKLCPDGSSVSRREPNCEFAPCPAVFNDQVPNKINPSLAEWLRTAKDDDTIKITLWIKEESTDFKPTRPIPGQITDPKEIDDFLKKVDQANAERVKKAVKPVVERLNSLGYTVETNTGAPIIFMTATKKFILELATWDEVLSIDRGDIVAVPL</sequence>
<keyword evidence="1" id="KW-0472">Membrane</keyword>
<dbReference type="EMBL" id="MGAI01000019">
    <property type="protein sequence ID" value="OGK44916.1"/>
    <property type="molecule type" value="Genomic_DNA"/>
</dbReference>
<evidence type="ECO:0000256" key="1">
    <source>
        <dbReference type="SAM" id="Phobius"/>
    </source>
</evidence>